<feature type="region of interest" description="Disordered" evidence="1">
    <location>
        <begin position="161"/>
        <end position="180"/>
    </location>
</feature>
<sequence>MIDTAILTAGLTGVAALSGVLVSVLADGLKDRRRTAHERALREEDRRAAASDRRRTFELENLISAYDGLWLLAREAAKAHQADVYAAKNTEHGYGGTLLPAGTEVDLSQTSQAVKSIRLILNDDVRRLALDARDAMTAVSMLGLRAKIFQTGPVSLAEGEAAMADATQDRRRDGGDLRADTDIDGTALTLAYWPESRCGPRSTAWRRITGGQGGPDPRSGSLSRP</sequence>
<proteinExistence type="predicted"/>
<evidence type="ECO:0000313" key="3">
    <source>
        <dbReference type="Proteomes" id="UP000471364"/>
    </source>
</evidence>
<organism evidence="2 3">
    <name type="scientific">Micromonospora aurantiaca</name>
    <name type="common">nom. illeg.</name>
    <dbReference type="NCBI Taxonomy" id="47850"/>
    <lineage>
        <taxon>Bacteria</taxon>
        <taxon>Bacillati</taxon>
        <taxon>Actinomycetota</taxon>
        <taxon>Actinomycetes</taxon>
        <taxon>Micromonosporales</taxon>
        <taxon>Micromonosporaceae</taxon>
        <taxon>Micromonospora</taxon>
    </lineage>
</organism>
<evidence type="ECO:0000313" key="2">
    <source>
        <dbReference type="EMBL" id="KAB1116734.1"/>
    </source>
</evidence>
<gene>
    <name evidence="2" type="ORF">F6X54_10650</name>
</gene>
<dbReference type="RefSeq" id="WP_151012474.1">
    <property type="nucleotide sequence ID" value="NZ_WAAR01000036.1"/>
</dbReference>
<keyword evidence="3" id="KW-1185">Reference proteome</keyword>
<comment type="caution">
    <text evidence="2">The sequence shown here is derived from an EMBL/GenBank/DDBJ whole genome shotgun (WGS) entry which is preliminary data.</text>
</comment>
<accession>A0ABQ6UIN7</accession>
<feature type="region of interest" description="Disordered" evidence="1">
    <location>
        <begin position="197"/>
        <end position="225"/>
    </location>
</feature>
<feature type="compositionally biased region" description="Basic and acidic residues" evidence="1">
    <location>
        <begin position="167"/>
        <end position="180"/>
    </location>
</feature>
<dbReference type="Proteomes" id="UP000471364">
    <property type="component" value="Unassembled WGS sequence"/>
</dbReference>
<reference evidence="2 3" key="1">
    <citation type="submission" date="2019-09" db="EMBL/GenBank/DDBJ databases">
        <title>High taxonomic diversity of Micromonospora strains isolated from Medicago sativa nodules in different geographical locations.</title>
        <authorList>
            <person name="Martinez-Hidalgo P."/>
            <person name="Flores-Felix J.D."/>
            <person name="Velazquez E."/>
            <person name="Brau L."/>
            <person name="Trujillo M.E."/>
            <person name="Martinez-Molina E."/>
        </authorList>
    </citation>
    <scope>NUCLEOTIDE SEQUENCE [LARGE SCALE GENOMIC DNA]</scope>
    <source>
        <strain evidence="2 3">ALFB5</strain>
    </source>
</reference>
<dbReference type="EMBL" id="WAAR01000036">
    <property type="protein sequence ID" value="KAB1116734.1"/>
    <property type="molecule type" value="Genomic_DNA"/>
</dbReference>
<name>A0ABQ6UIN7_9ACTN</name>
<evidence type="ECO:0000256" key="1">
    <source>
        <dbReference type="SAM" id="MobiDB-lite"/>
    </source>
</evidence>
<protein>
    <submittedName>
        <fullName evidence="2">Uncharacterized protein</fullName>
    </submittedName>
</protein>